<dbReference type="PANTHER" id="PTHR35201:SF4">
    <property type="entry name" value="BETA-PINACENE SYNTHASE-RELATED"/>
    <property type="match status" value="1"/>
</dbReference>
<dbReference type="EMBL" id="JAGIOO010000001">
    <property type="protein sequence ID" value="MBP2479215.1"/>
    <property type="molecule type" value="Genomic_DNA"/>
</dbReference>
<evidence type="ECO:0000256" key="1">
    <source>
        <dbReference type="ARBA" id="ARBA00023239"/>
    </source>
</evidence>
<comment type="caution">
    <text evidence="3">The sequence shown here is derived from an EMBL/GenBank/DDBJ whole genome shotgun (WGS) entry which is preliminary data.</text>
</comment>
<name>A0ABS5AU40_9PSEU</name>
<dbReference type="EC" id="4.2.3.-" evidence="2"/>
<dbReference type="RefSeq" id="WP_086787803.1">
    <property type="nucleotide sequence ID" value="NZ_JAGIOO010000001.1"/>
</dbReference>
<evidence type="ECO:0000256" key="2">
    <source>
        <dbReference type="RuleBase" id="RU366034"/>
    </source>
</evidence>
<keyword evidence="1 2" id="KW-0456">Lyase</keyword>
<dbReference type="Proteomes" id="UP001519363">
    <property type="component" value="Unassembled WGS sequence"/>
</dbReference>
<dbReference type="SUPFAM" id="SSF48576">
    <property type="entry name" value="Terpenoid synthases"/>
    <property type="match status" value="1"/>
</dbReference>
<protein>
    <recommendedName>
        <fullName evidence="2">Terpene synthase</fullName>
        <ecNumber evidence="2">4.2.3.-</ecNumber>
    </recommendedName>
</protein>
<dbReference type="PANTHER" id="PTHR35201">
    <property type="entry name" value="TERPENE SYNTHASE"/>
    <property type="match status" value="1"/>
</dbReference>
<comment type="cofactor">
    <cofactor evidence="2">
        <name>Mg(2+)</name>
        <dbReference type="ChEBI" id="CHEBI:18420"/>
    </cofactor>
</comment>
<keyword evidence="2" id="KW-0460">Magnesium</keyword>
<gene>
    <name evidence="3" type="ORF">JOF53_008087</name>
</gene>
<accession>A0ABS5AU40</accession>
<dbReference type="SFLD" id="SFLDS00005">
    <property type="entry name" value="Isoprenoid_Synthase_Type_I"/>
    <property type="match status" value="1"/>
</dbReference>
<dbReference type="InterPro" id="IPR008949">
    <property type="entry name" value="Isoprenoid_synthase_dom_sf"/>
</dbReference>
<reference evidence="3 4" key="1">
    <citation type="submission" date="2021-03" db="EMBL/GenBank/DDBJ databases">
        <title>Sequencing the genomes of 1000 actinobacteria strains.</title>
        <authorList>
            <person name="Klenk H.-P."/>
        </authorList>
    </citation>
    <scope>NUCLEOTIDE SEQUENCE [LARGE SCALE GENOMIC DNA]</scope>
    <source>
        <strain evidence="3 4">DSM 44580</strain>
    </source>
</reference>
<comment type="similarity">
    <text evidence="2">Belongs to the terpene synthase family.</text>
</comment>
<evidence type="ECO:0000313" key="3">
    <source>
        <dbReference type="EMBL" id="MBP2479215.1"/>
    </source>
</evidence>
<dbReference type="Pfam" id="PF19086">
    <property type="entry name" value="Terpene_syn_C_2"/>
    <property type="match status" value="1"/>
</dbReference>
<dbReference type="SFLD" id="SFLDG01020">
    <property type="entry name" value="Terpene_Cyclase_Like_2"/>
    <property type="match status" value="1"/>
</dbReference>
<keyword evidence="4" id="KW-1185">Reference proteome</keyword>
<sequence>MMIALDELVFPAPYCPLEGARNPAADRIEAYAMDWVDKHGLCETASERASLLDTRSADFCARFFPEADEERLLAITLWVYWGFAFDDVYCDNAATAVGAEEFAEVAGLVQRAWEVPTTLTSADPRLSRYLVAMQDLSARFHRLGSPTQLNQVNAAHCAWLFAVAWQVGNRSRGVLPTVDGYLMMRLGACGISVLCAMTGFANRIEVPAREWHAPAVKALTEMATTVVALDNDRHSLVKELRGGQDEQNIFTVLLGQGRTLPEAVEEATGLRDRMFCRFVELADRVAAQGSPELRQYVQGLRWGIRGNAEWGLVVPRYREGGEVEDLGITWADRPSARGSQAPPASIDWWWQDFA</sequence>
<evidence type="ECO:0000313" key="4">
    <source>
        <dbReference type="Proteomes" id="UP001519363"/>
    </source>
</evidence>
<proteinExistence type="inferred from homology"/>
<keyword evidence="2" id="KW-0479">Metal-binding</keyword>
<organism evidence="3 4">
    <name type="scientific">Crossiella equi</name>
    <dbReference type="NCBI Taxonomy" id="130796"/>
    <lineage>
        <taxon>Bacteria</taxon>
        <taxon>Bacillati</taxon>
        <taxon>Actinomycetota</taxon>
        <taxon>Actinomycetes</taxon>
        <taxon>Pseudonocardiales</taxon>
        <taxon>Pseudonocardiaceae</taxon>
        <taxon>Crossiella</taxon>
    </lineage>
</organism>
<dbReference type="InterPro" id="IPR034686">
    <property type="entry name" value="Terpene_cyclase-like_2"/>
</dbReference>
<dbReference type="Gene3D" id="1.10.600.10">
    <property type="entry name" value="Farnesyl Diphosphate Synthase"/>
    <property type="match status" value="1"/>
</dbReference>